<dbReference type="Pfam" id="PF01757">
    <property type="entry name" value="Acyl_transf_3"/>
    <property type="match status" value="1"/>
</dbReference>
<evidence type="ECO:0000259" key="2">
    <source>
        <dbReference type="Pfam" id="PF01757"/>
    </source>
</evidence>
<dbReference type="PANTHER" id="PTHR23028:SF53">
    <property type="entry name" value="ACYL_TRANSF_3 DOMAIN-CONTAINING PROTEIN"/>
    <property type="match status" value="1"/>
</dbReference>
<feature type="transmembrane region" description="Helical" evidence="1">
    <location>
        <begin position="176"/>
        <end position="195"/>
    </location>
</feature>
<feature type="domain" description="SGNH" evidence="3">
    <location>
        <begin position="446"/>
        <end position="688"/>
    </location>
</feature>
<evidence type="ECO:0000313" key="6">
    <source>
        <dbReference type="Proteomes" id="UP000239561"/>
    </source>
</evidence>
<dbReference type="Proteomes" id="UP001214201">
    <property type="component" value="Chromosome"/>
</dbReference>
<sequence>MEKTAAFRAPGSGYFAYIDGLRAIAVLAVIVYHLDADWLPGGFTGVDVFFVISGFVVSASVDRLPRLEWPAELARFYARRLRRIAPALVVCLIGTALVSALFIPKSWLSEASSETGRMAFVGFSNWVLAAAGHDYFSPRAEFNQYTQTWSLGIEEQFYLLFPWMFLCWRRGGSGRLWSLGLFVAATAISLGYAWLRARSPDQAATTFYLTTARFWQLGVGVVTYQALVLLRGRHGQCLFDRGISMPAPLRALLLLTALACVAYGLRYARPGHSPWSDGAWPVLGASGLLLLLHRQADNPIGRLLSAAPMLAVGRLSYSLYLWHWPVLVVLRWTIGLDAFATKMVALLLTGLCAIASYRWVELPWRHRRLKVAANARLLGVGVGALVLAAGVQLLVIKTQPYTSLSVVSRNPGDWYAYARGLDQEIPDCELSTRSVSIGGWRTKIFSRGTCVLPVHNHRQIFVLGDSHALSYSEMLRRFTVMEGGSVRLYGAAGCAIAPMTPDPGAARCRAFVRQMLDDVIANARPGDVLFLPGLRVPRLAEQDQLFDLSFNTSRLHSAQARAQRQLEAEATITLLEPVQANGVHIVLEAPKPVLKAPAYRCSDWFNRDNPICVNGMQIERSVMERYRAPALDGLRQIVVGLERATLWDPLPLLCDAHWCTPALQGRPLFFDADHVSGYGNRVLLPDFTAHLRALPAQRVAGQ</sequence>
<organism evidence="4 6">
    <name type="scientific">Xanthomonas cucurbitae</name>
    <dbReference type="NCBI Taxonomy" id="56453"/>
    <lineage>
        <taxon>Bacteria</taxon>
        <taxon>Pseudomonadati</taxon>
        <taxon>Pseudomonadota</taxon>
        <taxon>Gammaproteobacteria</taxon>
        <taxon>Lysobacterales</taxon>
        <taxon>Lysobacteraceae</taxon>
        <taxon>Xanthomonas</taxon>
    </lineage>
</organism>
<feature type="transmembrane region" description="Helical" evidence="1">
    <location>
        <begin position="38"/>
        <end position="57"/>
    </location>
</feature>
<dbReference type="AlphaFoldDB" id="A0A2S7DY82"/>
<name>A0A2S7DY82_9XANT</name>
<dbReference type="Proteomes" id="UP000239561">
    <property type="component" value="Unassembled WGS sequence"/>
</dbReference>
<feature type="transmembrane region" description="Helical" evidence="1">
    <location>
        <begin position="274"/>
        <end position="292"/>
    </location>
</feature>
<dbReference type="GO" id="GO:0016747">
    <property type="term" value="F:acyltransferase activity, transferring groups other than amino-acyl groups"/>
    <property type="evidence" value="ECO:0007669"/>
    <property type="project" value="InterPro"/>
</dbReference>
<feature type="transmembrane region" description="Helical" evidence="1">
    <location>
        <begin position="334"/>
        <end position="357"/>
    </location>
</feature>
<dbReference type="InterPro" id="IPR043968">
    <property type="entry name" value="SGNH"/>
</dbReference>
<feature type="transmembrane region" description="Helical" evidence="1">
    <location>
        <begin position="84"/>
        <end position="103"/>
    </location>
</feature>
<dbReference type="Pfam" id="PF19040">
    <property type="entry name" value="SGNH"/>
    <property type="match status" value="1"/>
</dbReference>
<reference evidence="4 6" key="1">
    <citation type="submission" date="2016-08" db="EMBL/GenBank/DDBJ databases">
        <authorList>
            <person name="Seilhamer J.J."/>
        </authorList>
    </citation>
    <scope>NUCLEOTIDE SEQUENCE [LARGE SCALE GENOMIC DNA]</scope>
    <source>
        <strain evidence="4 6">CFBP2542</strain>
    </source>
</reference>
<dbReference type="RefSeq" id="WP_104601760.1">
    <property type="nucleotide sequence ID" value="NZ_CP082213.1"/>
</dbReference>
<keyword evidence="4" id="KW-0012">Acyltransferase</keyword>
<keyword evidence="7" id="KW-1185">Reference proteome</keyword>
<dbReference type="GO" id="GO:0016020">
    <property type="term" value="C:membrane"/>
    <property type="evidence" value="ECO:0007669"/>
    <property type="project" value="TreeGrafter"/>
</dbReference>
<keyword evidence="1" id="KW-1133">Transmembrane helix</keyword>
<evidence type="ECO:0000313" key="5">
    <source>
        <dbReference type="EMBL" id="WDM72913.1"/>
    </source>
</evidence>
<feature type="transmembrane region" description="Helical" evidence="1">
    <location>
        <begin position="12"/>
        <end position="32"/>
    </location>
</feature>
<feature type="transmembrane region" description="Helical" evidence="1">
    <location>
        <begin position="377"/>
        <end position="396"/>
    </location>
</feature>
<dbReference type="InterPro" id="IPR050879">
    <property type="entry name" value="Acyltransferase_3"/>
</dbReference>
<protein>
    <submittedName>
        <fullName evidence="4">Acyltransferase</fullName>
    </submittedName>
</protein>
<dbReference type="InterPro" id="IPR002656">
    <property type="entry name" value="Acyl_transf_3_dom"/>
</dbReference>
<evidence type="ECO:0000313" key="4">
    <source>
        <dbReference type="EMBL" id="PPU78797.1"/>
    </source>
</evidence>
<keyword evidence="1" id="KW-0472">Membrane</keyword>
<reference evidence="5 7" key="2">
    <citation type="submission" date="2021-08" db="EMBL/GenBank/DDBJ databases">
        <title>Genome sequences of Xanthomonas cucurbitae isolates from 5 Midwestern US states.</title>
        <authorList>
            <person name="Hind S.R."/>
        </authorList>
    </citation>
    <scope>NUCLEOTIDE SEQUENCE [LARGE SCALE GENOMIC DNA]</scope>
    <source>
        <strain evidence="5 7">OH_261</strain>
    </source>
</reference>
<keyword evidence="4" id="KW-0808">Transferase</keyword>
<feature type="transmembrane region" description="Helical" evidence="1">
    <location>
        <begin position="251"/>
        <end position="268"/>
    </location>
</feature>
<dbReference type="GO" id="GO:0009103">
    <property type="term" value="P:lipopolysaccharide biosynthetic process"/>
    <property type="evidence" value="ECO:0007669"/>
    <property type="project" value="TreeGrafter"/>
</dbReference>
<evidence type="ECO:0000313" key="7">
    <source>
        <dbReference type="Proteomes" id="UP001214201"/>
    </source>
</evidence>
<accession>A0A2S7DY82</accession>
<keyword evidence="1" id="KW-0812">Transmembrane</keyword>
<evidence type="ECO:0000256" key="1">
    <source>
        <dbReference type="SAM" id="Phobius"/>
    </source>
</evidence>
<proteinExistence type="predicted"/>
<gene>
    <name evidence="5" type="ORF">K6978_07255</name>
    <name evidence="4" type="ORF">XcuCFBP2542_00980</name>
</gene>
<feature type="domain" description="Acyltransferase 3" evidence="2">
    <location>
        <begin position="16"/>
        <end position="348"/>
    </location>
</feature>
<dbReference type="EMBL" id="CP082214">
    <property type="protein sequence ID" value="WDM72913.1"/>
    <property type="molecule type" value="Genomic_DNA"/>
</dbReference>
<feature type="transmembrane region" description="Helical" evidence="1">
    <location>
        <begin position="115"/>
        <end position="136"/>
    </location>
</feature>
<dbReference type="EMBL" id="MDED01000001">
    <property type="protein sequence ID" value="PPU78797.1"/>
    <property type="molecule type" value="Genomic_DNA"/>
</dbReference>
<feature type="transmembrane region" description="Helical" evidence="1">
    <location>
        <begin position="207"/>
        <end position="230"/>
    </location>
</feature>
<evidence type="ECO:0000259" key="3">
    <source>
        <dbReference type="Pfam" id="PF19040"/>
    </source>
</evidence>
<dbReference type="PANTHER" id="PTHR23028">
    <property type="entry name" value="ACETYLTRANSFERASE"/>
    <property type="match status" value="1"/>
</dbReference>